<comment type="caution">
    <text evidence="2">The sequence shown here is derived from an EMBL/GenBank/DDBJ whole genome shotgun (WGS) entry which is preliminary data.</text>
</comment>
<reference evidence="2 3" key="1">
    <citation type="submission" date="2024-01" db="EMBL/GenBank/DDBJ databases">
        <title>The complete chloroplast genome sequence of Lithospermum erythrorhizon: insights into the phylogenetic relationship among Boraginaceae species and the maternal lineages of purple gromwells.</title>
        <authorList>
            <person name="Okada T."/>
            <person name="Watanabe K."/>
        </authorList>
    </citation>
    <scope>NUCLEOTIDE SEQUENCE [LARGE SCALE GENOMIC DNA]</scope>
</reference>
<organism evidence="2 3">
    <name type="scientific">Lithospermum erythrorhizon</name>
    <name type="common">Purple gromwell</name>
    <name type="synonym">Lithospermum officinale var. erythrorhizon</name>
    <dbReference type="NCBI Taxonomy" id="34254"/>
    <lineage>
        <taxon>Eukaryota</taxon>
        <taxon>Viridiplantae</taxon>
        <taxon>Streptophyta</taxon>
        <taxon>Embryophyta</taxon>
        <taxon>Tracheophyta</taxon>
        <taxon>Spermatophyta</taxon>
        <taxon>Magnoliopsida</taxon>
        <taxon>eudicotyledons</taxon>
        <taxon>Gunneridae</taxon>
        <taxon>Pentapetalae</taxon>
        <taxon>asterids</taxon>
        <taxon>lamiids</taxon>
        <taxon>Boraginales</taxon>
        <taxon>Boraginaceae</taxon>
        <taxon>Boraginoideae</taxon>
        <taxon>Lithospermeae</taxon>
        <taxon>Lithospermum</taxon>
    </lineage>
</organism>
<feature type="compositionally biased region" description="Low complexity" evidence="1">
    <location>
        <begin position="115"/>
        <end position="130"/>
    </location>
</feature>
<evidence type="ECO:0000313" key="3">
    <source>
        <dbReference type="Proteomes" id="UP001454036"/>
    </source>
</evidence>
<dbReference type="Proteomes" id="UP001454036">
    <property type="component" value="Unassembled WGS sequence"/>
</dbReference>
<dbReference type="AlphaFoldDB" id="A0AAV3P5M2"/>
<sequence length="130" mass="14696">MVSLFQAIILEIFQCPLWQNFLNGDERLTLRILRECVICTVSKDCQISMSSTVMVHYLKSELTLISLLVVLGTIINEAVMASKFKGLPFDMLNSFIVSKWKGEPIEDLENVEEAPPTNTTTTRPPYRTVA</sequence>
<evidence type="ECO:0000256" key="1">
    <source>
        <dbReference type="SAM" id="MobiDB-lite"/>
    </source>
</evidence>
<protein>
    <submittedName>
        <fullName evidence="2">Uncharacterized protein</fullName>
    </submittedName>
</protein>
<feature type="region of interest" description="Disordered" evidence="1">
    <location>
        <begin position="108"/>
        <end position="130"/>
    </location>
</feature>
<dbReference type="EMBL" id="BAABME010016662">
    <property type="protein sequence ID" value="GAA0146905.1"/>
    <property type="molecule type" value="Genomic_DNA"/>
</dbReference>
<name>A0AAV3P5M2_LITER</name>
<evidence type="ECO:0000313" key="2">
    <source>
        <dbReference type="EMBL" id="GAA0146905.1"/>
    </source>
</evidence>
<gene>
    <name evidence="2" type="ORF">LIER_36410</name>
</gene>
<accession>A0AAV3P5M2</accession>
<keyword evidence="3" id="KW-1185">Reference proteome</keyword>
<proteinExistence type="predicted"/>